<evidence type="ECO:0000313" key="3">
    <source>
        <dbReference type="Proteomes" id="UP000234681"/>
    </source>
</evidence>
<accession>A6HYX2</accession>
<dbReference type="Pfam" id="PF00071">
    <property type="entry name" value="Ras"/>
    <property type="match status" value="1"/>
</dbReference>
<sequence length="89" mass="9659">MNASQTEGEEAPHSGRPIKVVLVGDGGCGKTSLMMVFANGAFPESYNPTCSARLHDNVEAVFQEAAEVALSSRSHNFWRRITQNFCVVT</sequence>
<evidence type="ECO:0000256" key="1">
    <source>
        <dbReference type="ARBA" id="ARBA00022741"/>
    </source>
</evidence>
<organism evidence="2 3">
    <name type="scientific">Rattus norvegicus</name>
    <name type="common">Rat</name>
    <dbReference type="NCBI Taxonomy" id="10116"/>
    <lineage>
        <taxon>Eukaryota</taxon>
        <taxon>Metazoa</taxon>
        <taxon>Chordata</taxon>
        <taxon>Craniata</taxon>
        <taxon>Vertebrata</taxon>
        <taxon>Euteleostomi</taxon>
        <taxon>Mammalia</taxon>
        <taxon>Eutheria</taxon>
        <taxon>Euarchontoglires</taxon>
        <taxon>Glires</taxon>
        <taxon>Rodentia</taxon>
        <taxon>Myomorpha</taxon>
        <taxon>Muroidea</taxon>
        <taxon>Muridae</taxon>
        <taxon>Murinae</taxon>
        <taxon>Rattus</taxon>
    </lineage>
</organism>
<name>A6HYX2_RAT</name>
<dbReference type="SUPFAM" id="SSF52540">
    <property type="entry name" value="P-loop containing nucleoside triphosphate hydrolases"/>
    <property type="match status" value="1"/>
</dbReference>
<gene>
    <name evidence="2" type="primary">Rhod_predicted</name>
    <name evidence="2" type="ORF">rCG_48140</name>
</gene>
<dbReference type="GO" id="GO:0003924">
    <property type="term" value="F:GTPase activity"/>
    <property type="evidence" value="ECO:0007669"/>
    <property type="project" value="InterPro"/>
</dbReference>
<dbReference type="Gene3D" id="3.40.50.300">
    <property type="entry name" value="P-loop containing nucleotide triphosphate hydrolases"/>
    <property type="match status" value="1"/>
</dbReference>
<dbReference type="GO" id="GO:0005525">
    <property type="term" value="F:GTP binding"/>
    <property type="evidence" value="ECO:0007669"/>
    <property type="project" value="InterPro"/>
</dbReference>
<keyword evidence="1" id="KW-0547">Nucleotide-binding</keyword>
<dbReference type="PRINTS" id="PR00449">
    <property type="entry name" value="RASTRNSFRMNG"/>
</dbReference>
<dbReference type="EMBL" id="CH473953">
    <property type="protein sequence ID" value="EDM12405.1"/>
    <property type="molecule type" value="Genomic_DNA"/>
</dbReference>
<proteinExistence type="predicted"/>
<evidence type="ECO:0000313" key="2">
    <source>
        <dbReference type="EMBL" id="EDM12405.1"/>
    </source>
</evidence>
<dbReference type="AlphaFoldDB" id="A6HYX2"/>
<dbReference type="InterPro" id="IPR001806">
    <property type="entry name" value="Small_GTPase"/>
</dbReference>
<dbReference type="InterPro" id="IPR027417">
    <property type="entry name" value="P-loop_NTPase"/>
</dbReference>
<dbReference type="Proteomes" id="UP000234681">
    <property type="component" value="Chromosome 1"/>
</dbReference>
<reference evidence="3" key="1">
    <citation type="submission" date="2005-09" db="EMBL/GenBank/DDBJ databases">
        <authorList>
            <person name="Mural R.J."/>
            <person name="Li P.W."/>
            <person name="Adams M.D."/>
            <person name="Amanatides P.G."/>
            <person name="Baden-Tillson H."/>
            <person name="Barnstead M."/>
            <person name="Chin S.H."/>
            <person name="Dew I."/>
            <person name="Evans C.A."/>
            <person name="Ferriera S."/>
            <person name="Flanigan M."/>
            <person name="Fosler C."/>
            <person name="Glodek A."/>
            <person name="Gu Z."/>
            <person name="Holt R.A."/>
            <person name="Jennings D."/>
            <person name="Kraft C.L."/>
            <person name="Lu F."/>
            <person name="Nguyen T."/>
            <person name="Nusskern D.R."/>
            <person name="Pfannkoch C.M."/>
            <person name="Sitter C."/>
            <person name="Sutton G.G."/>
            <person name="Venter J.C."/>
            <person name="Wang Z."/>
            <person name="Woodage T."/>
            <person name="Zheng X.H."/>
            <person name="Zhong F."/>
        </authorList>
    </citation>
    <scope>NUCLEOTIDE SEQUENCE [LARGE SCALE GENOMIC DNA]</scope>
    <source>
        <strain>BN</strain>
        <strain evidence="3">Sprague-Dawley</strain>
    </source>
</reference>
<protein>
    <submittedName>
        <fullName evidence="2">Ras homolog gene family, member D (Predicted), isoform CRA_c</fullName>
    </submittedName>
</protein>
<dbReference type="SMART" id="SM00174">
    <property type="entry name" value="RHO"/>
    <property type="match status" value="1"/>
</dbReference>